<feature type="region of interest" description="Disordered" evidence="1">
    <location>
        <begin position="797"/>
        <end position="821"/>
    </location>
</feature>
<feature type="region of interest" description="Disordered" evidence="1">
    <location>
        <begin position="457"/>
        <end position="503"/>
    </location>
</feature>
<feature type="region of interest" description="Disordered" evidence="1">
    <location>
        <begin position="689"/>
        <end position="776"/>
    </location>
</feature>
<evidence type="ECO:0000313" key="2">
    <source>
        <dbReference type="Proteomes" id="UP000050795"/>
    </source>
</evidence>
<feature type="compositionally biased region" description="Polar residues" evidence="1">
    <location>
        <begin position="797"/>
        <end position="807"/>
    </location>
</feature>
<feature type="region of interest" description="Disordered" evidence="1">
    <location>
        <begin position="277"/>
        <end position="402"/>
    </location>
</feature>
<dbReference type="AlphaFoldDB" id="A0AA85J2F6"/>
<evidence type="ECO:0000313" key="3">
    <source>
        <dbReference type="WBParaSite" id="TREG1_128280.1"/>
    </source>
</evidence>
<feature type="region of interest" description="Disordered" evidence="1">
    <location>
        <begin position="188"/>
        <end position="208"/>
    </location>
</feature>
<protein>
    <submittedName>
        <fullName evidence="3">Uncharacterized protein</fullName>
    </submittedName>
</protein>
<feature type="region of interest" description="Disordered" evidence="1">
    <location>
        <begin position="600"/>
        <end position="658"/>
    </location>
</feature>
<feature type="region of interest" description="Disordered" evidence="1">
    <location>
        <begin position="1208"/>
        <end position="1228"/>
    </location>
</feature>
<feature type="compositionally biased region" description="Polar residues" evidence="1">
    <location>
        <begin position="457"/>
        <end position="474"/>
    </location>
</feature>
<feature type="compositionally biased region" description="Low complexity" evidence="1">
    <location>
        <begin position="374"/>
        <end position="388"/>
    </location>
</feature>
<dbReference type="WBParaSite" id="TREG1_128280.1">
    <property type="protein sequence ID" value="TREG1_128280.1"/>
    <property type="gene ID" value="TREG1_128280"/>
</dbReference>
<evidence type="ECO:0000256" key="1">
    <source>
        <dbReference type="SAM" id="MobiDB-lite"/>
    </source>
</evidence>
<feature type="region of interest" description="Disordered" evidence="1">
    <location>
        <begin position="227"/>
        <end position="247"/>
    </location>
</feature>
<feature type="compositionally biased region" description="Gly residues" evidence="1">
    <location>
        <begin position="745"/>
        <end position="760"/>
    </location>
</feature>
<sequence>MSDSCDAFSALQTLFNNAVDNDELTIIEFTTRLSEICNSLSSEEKELLVQRVDKDIKMSCKQISEKYSSGGGNDKVSRELQFQIIVVLHTRLVCLCDDSELSADHELSDWISELISRLSLCDPTWSEWKKFLKLEVMERYKKAFGRTLFHVFINLGLEPPECLPNDTEMTTSESRTIEENIDEVDGAMFTSPRSSSGLQSPPASRNSLRQSIPRALFSDSLLVPLSSTNDKTPIPLTSTPTVPDVVNSCPTNLESCKNRSSTNLPTPQLVLITCQRSKRKCRTPTKRISVKREMRRKTTTNTTPTASRQRRPSSSATASKRTPSSCTARTTRTPKSSDRSRSLIVSPQNSANNNSSKPSNRKSQRTSLKKESSKSANASSKTSSYYYRRSVHETPNPEKSYPRWERAKLAAAEKTKNKAIVVDESPIKPTLTVTSPLRRLRRANSMLTSLLYIESQEAASQSQPTPGAMSQSQGGHPPGGLLSRDNSSLSHHLSAVNDADSSQTVNTIHGGEYKDVCLSVGMSRAERWKRRQLEEEKSLSQFSNLQTDCIQFNNNNSNNNNEITMNTTTTTTNAPSSVPTRLSRRNSNLLANMVSVKQQGNHHDNNASSTGPTNPSIQSPKRIKTPRKNIFNITPSCKTKPANDHLQVSSSPSPLLSTGTITTPKDTHRFNQMPIVTPPLSLVKAIPQPASQPPPIRAISTLDSPLKSTPRRRTCHTTYKTTEDNHSLTTTTTTKNSRRGRRRGGGGSARGVGGSGGGGSVRRIRHSSGFQPLSDSPQIFDEEAMFLGRDEFLHETTPNLSSATDSTFIEGDNNNDDDDGEELGALLMSRKRRRASPVCSPPPIQPPIFKLISTSDSNTVAGSTSVQSSPSKTQTVSISSPYPQFSQDEHTPSCSSYDQNHLKARCLNAPKRNCITNNNNNNTTSPLVNTLNSNQSSSGIDCVIRTTVMNTINNPTTTIMARTTTPSNNPINKDSLKVVMDSGIPIIKKPIPSPYAPLYVFNPQTRINGGVNDILDNGTVSSQSNSACIALRKQLFGGCDDGSDEQYLQEHQKPLPSTEGSLSCHKSSFENIQNYDYYYHNDIENVNPSRTNSPPLLLSSSPLQPSLPSSPSLPMKSNPSLVRVTNHQKVQLTVTAATTAISRENSRHPWDEASLDNNDIPLSPVLRQLQWNVQKDIDNPLTAIQSKLSSHIPLSNNGVFPSKRLTMTLTETSRNQPPRLRPRRSLFQ</sequence>
<reference evidence="3" key="2">
    <citation type="submission" date="2023-11" db="UniProtKB">
        <authorList>
            <consortium name="WormBaseParasite"/>
        </authorList>
    </citation>
    <scope>IDENTIFICATION</scope>
</reference>
<feature type="region of interest" description="Disordered" evidence="1">
    <location>
        <begin position="1090"/>
        <end position="1117"/>
    </location>
</feature>
<name>A0AA85J2F6_TRIRE</name>
<feature type="compositionally biased region" description="Low complexity" evidence="1">
    <location>
        <begin position="346"/>
        <end position="358"/>
    </location>
</feature>
<feature type="compositionally biased region" description="Polar residues" evidence="1">
    <location>
        <begin position="312"/>
        <end position="334"/>
    </location>
</feature>
<feature type="compositionally biased region" description="Basic and acidic residues" evidence="1">
    <location>
        <begin position="390"/>
        <end position="402"/>
    </location>
</feature>
<dbReference type="Proteomes" id="UP000050795">
    <property type="component" value="Unassembled WGS sequence"/>
</dbReference>
<organism evidence="2 3">
    <name type="scientific">Trichobilharzia regenti</name>
    <name type="common">Nasal bird schistosome</name>
    <dbReference type="NCBI Taxonomy" id="157069"/>
    <lineage>
        <taxon>Eukaryota</taxon>
        <taxon>Metazoa</taxon>
        <taxon>Spiralia</taxon>
        <taxon>Lophotrochozoa</taxon>
        <taxon>Platyhelminthes</taxon>
        <taxon>Trematoda</taxon>
        <taxon>Digenea</taxon>
        <taxon>Strigeidida</taxon>
        <taxon>Schistosomatoidea</taxon>
        <taxon>Schistosomatidae</taxon>
        <taxon>Trichobilharzia</taxon>
    </lineage>
</organism>
<feature type="compositionally biased region" description="Basic residues" evidence="1">
    <location>
        <begin position="277"/>
        <end position="298"/>
    </location>
</feature>
<reference evidence="2" key="1">
    <citation type="submission" date="2022-06" db="EMBL/GenBank/DDBJ databases">
        <authorList>
            <person name="Berger JAMES D."/>
            <person name="Berger JAMES D."/>
        </authorList>
    </citation>
    <scope>NUCLEOTIDE SEQUENCE [LARGE SCALE GENOMIC DNA]</scope>
</reference>
<feature type="compositionally biased region" description="Polar residues" evidence="1">
    <location>
        <begin position="606"/>
        <end position="619"/>
    </location>
</feature>
<accession>A0AA85J2F6</accession>
<proteinExistence type="predicted"/>
<keyword evidence="2" id="KW-1185">Reference proteome</keyword>
<feature type="compositionally biased region" description="Polar residues" evidence="1">
    <location>
        <begin position="227"/>
        <end position="241"/>
    </location>
</feature>
<feature type="compositionally biased region" description="Polar residues" evidence="1">
    <location>
        <begin position="191"/>
        <end position="208"/>
    </location>
</feature>
<feature type="region of interest" description="Disordered" evidence="1">
    <location>
        <begin position="859"/>
        <end position="897"/>
    </location>
</feature>